<dbReference type="OrthoDB" id="2288585at2759"/>
<feature type="region of interest" description="Disordered" evidence="1">
    <location>
        <begin position="339"/>
        <end position="391"/>
    </location>
</feature>
<name>A0A0B7N7M1_9FUNG</name>
<accession>A0A0B7N7M1</accession>
<sequence>MNVLSDKTNVPKRKDLTEWQIGGIVNCSRAGVKQSVICKTMGLSPSTVHDVLLRAGKTGDGIPRKRSGGAKALNKRDERALVCQVRAEPLKPMKYHLGAWCEGHTKISIDTFRKYLKGNGFQSYKAAQHGVNTRTRQLYVLKKEYIANLAKNIVMFLPNHQNHIKQLKEQGYEIVGYARKSPGEQLNRLANLTAMVNKLKERSLVDKCFVSRVCNASDKLGERDLRDTSTSNIQGTQGNTLDMIGYIASSNKKICLVVIDFAGLSTNQQNIYDFVHILYSYLRLSIPPKSKRFNTDIWNEIYLSYKCRKNIINTYHEEAIETLTIAAIPAGAETRHLINSANNTTPNCPTSPLNNDNNESTQREDSEDDIHDESDEDNDTTTPVLNHSLSTSSAGEVSSSITSLISCITKILRYAESCSKLLEIKHSKVGVRCSPYPFPIFNFIVTKQQSTPPRNDAFFGNKVYQKIRKDNLDSFNMIHKFPGKALLETIKIAQNVYEKSNDRISAAFSLLSITQSMEEPIDKKLILSASQLLPKGGFKSSKEVQDISVSLLTMATISR</sequence>
<reference evidence="2 3" key="1">
    <citation type="submission" date="2014-09" db="EMBL/GenBank/DDBJ databases">
        <authorList>
            <person name="Ellenberger Sabrina"/>
        </authorList>
    </citation>
    <scope>NUCLEOTIDE SEQUENCE [LARGE SCALE GENOMIC DNA]</scope>
    <source>
        <strain evidence="2 3">CBS 412.66</strain>
    </source>
</reference>
<protein>
    <submittedName>
        <fullName evidence="2">Uncharacterized protein</fullName>
    </submittedName>
</protein>
<feature type="compositionally biased region" description="Polar residues" evidence="1">
    <location>
        <begin position="380"/>
        <end position="391"/>
    </location>
</feature>
<dbReference type="AlphaFoldDB" id="A0A0B7N7M1"/>
<proteinExistence type="predicted"/>
<organism evidence="2 3">
    <name type="scientific">Parasitella parasitica</name>
    <dbReference type="NCBI Taxonomy" id="35722"/>
    <lineage>
        <taxon>Eukaryota</taxon>
        <taxon>Fungi</taxon>
        <taxon>Fungi incertae sedis</taxon>
        <taxon>Mucoromycota</taxon>
        <taxon>Mucoromycotina</taxon>
        <taxon>Mucoromycetes</taxon>
        <taxon>Mucorales</taxon>
        <taxon>Mucorineae</taxon>
        <taxon>Mucoraceae</taxon>
        <taxon>Parasitella</taxon>
    </lineage>
</organism>
<dbReference type="EMBL" id="LN726131">
    <property type="protein sequence ID" value="CEP11410.1"/>
    <property type="molecule type" value="Genomic_DNA"/>
</dbReference>
<evidence type="ECO:0000313" key="2">
    <source>
        <dbReference type="EMBL" id="CEP11410.1"/>
    </source>
</evidence>
<feature type="compositionally biased region" description="Acidic residues" evidence="1">
    <location>
        <begin position="365"/>
        <end position="379"/>
    </location>
</feature>
<gene>
    <name evidence="2" type="primary">PARPA_05246.1 scaffold 16736</name>
</gene>
<dbReference type="SUPFAM" id="SSF46689">
    <property type="entry name" value="Homeodomain-like"/>
    <property type="match status" value="1"/>
</dbReference>
<evidence type="ECO:0000256" key="1">
    <source>
        <dbReference type="SAM" id="MobiDB-lite"/>
    </source>
</evidence>
<evidence type="ECO:0000313" key="3">
    <source>
        <dbReference type="Proteomes" id="UP000054107"/>
    </source>
</evidence>
<feature type="compositionally biased region" description="Polar residues" evidence="1">
    <location>
        <begin position="339"/>
        <end position="360"/>
    </location>
</feature>
<dbReference type="InterPro" id="IPR009057">
    <property type="entry name" value="Homeodomain-like_sf"/>
</dbReference>
<dbReference type="Proteomes" id="UP000054107">
    <property type="component" value="Unassembled WGS sequence"/>
</dbReference>
<keyword evidence="3" id="KW-1185">Reference proteome</keyword>